<protein>
    <submittedName>
        <fullName evidence="1">Uncharacterized protein</fullName>
    </submittedName>
</protein>
<reference evidence="1" key="1">
    <citation type="submission" date="2018-02" db="EMBL/GenBank/DDBJ databases">
        <title>Rhizophora mucronata_Transcriptome.</title>
        <authorList>
            <person name="Meera S.P."/>
            <person name="Sreeshan A."/>
            <person name="Augustine A."/>
        </authorList>
    </citation>
    <scope>NUCLEOTIDE SEQUENCE</scope>
    <source>
        <tissue evidence="1">Leaf</tissue>
    </source>
</reference>
<name>A0A2P2R1A8_RHIMU</name>
<dbReference type="EMBL" id="GGEC01092467">
    <property type="protein sequence ID" value="MBX72951.1"/>
    <property type="molecule type" value="Transcribed_RNA"/>
</dbReference>
<sequence length="15" mass="1725">MSVVINKSLMLLLYT</sequence>
<proteinExistence type="predicted"/>
<organism evidence="1">
    <name type="scientific">Rhizophora mucronata</name>
    <name type="common">Asiatic mangrove</name>
    <dbReference type="NCBI Taxonomy" id="61149"/>
    <lineage>
        <taxon>Eukaryota</taxon>
        <taxon>Viridiplantae</taxon>
        <taxon>Streptophyta</taxon>
        <taxon>Embryophyta</taxon>
        <taxon>Tracheophyta</taxon>
        <taxon>Spermatophyta</taxon>
        <taxon>Magnoliopsida</taxon>
        <taxon>eudicotyledons</taxon>
        <taxon>Gunneridae</taxon>
        <taxon>Pentapetalae</taxon>
        <taxon>rosids</taxon>
        <taxon>fabids</taxon>
        <taxon>Malpighiales</taxon>
        <taxon>Rhizophoraceae</taxon>
        <taxon>Rhizophora</taxon>
    </lineage>
</organism>
<evidence type="ECO:0000313" key="1">
    <source>
        <dbReference type="EMBL" id="MBX72951.1"/>
    </source>
</evidence>
<accession>A0A2P2R1A8</accession>